<dbReference type="Gene3D" id="3.30.1330.30">
    <property type="match status" value="1"/>
</dbReference>
<reference evidence="6" key="1">
    <citation type="journal article" date="2023" name="Comput. Struct. Biotechnol. J.">
        <title>Discovery of a novel marine Bacteroidetes with a rich repertoire of carbohydrate-active enzymes.</title>
        <authorList>
            <person name="Chen B."/>
            <person name="Liu G."/>
            <person name="Chen Q."/>
            <person name="Wang H."/>
            <person name="Liu L."/>
            <person name="Tang K."/>
        </authorList>
    </citation>
    <scope>NUCLEOTIDE SEQUENCE</scope>
    <source>
        <strain evidence="6">TK19036</strain>
    </source>
</reference>
<dbReference type="InterPro" id="IPR053888">
    <property type="entry name" value="MRM3-like_sub_bind"/>
</dbReference>
<dbReference type="EMBL" id="CP120682">
    <property type="protein sequence ID" value="WKN39588.1"/>
    <property type="molecule type" value="Genomic_DNA"/>
</dbReference>
<gene>
    <name evidence="6" type="ORF">K4G66_12885</name>
</gene>
<protein>
    <submittedName>
        <fullName evidence="6">RNA methyltransferase</fullName>
    </submittedName>
</protein>
<dbReference type="AlphaFoldDB" id="A0AA49GTI6"/>
<keyword evidence="3" id="KW-0808">Transferase</keyword>
<sequence>MVTKKMLKLAKSLHQKKYRHQEQLFLVEGNKSIVELLASSFTVKTLIGTSLFIEQHKSLIEERLSDLNVFQTNETTVSSISSFKNNNAGVALVEIPKRKSPPEEIDGYALVLDDIRDPGNLGTIIRVADWYGIRCIISSLNTTDEYNPKVISASMGSFLRVPLYRADLSSYLSQTSLPVYGTLLDKGDSVYQADFAPRGFIVLGNESEGMRPDTIQYIKQAIHIPEFGEAESLNVGVAAAVVCDNMRRKLEEKNATHEE</sequence>
<dbReference type="Gene3D" id="3.40.1280.10">
    <property type="match status" value="1"/>
</dbReference>
<dbReference type="Pfam" id="PF00588">
    <property type="entry name" value="SpoU_methylase"/>
    <property type="match status" value="1"/>
</dbReference>
<evidence type="ECO:0000259" key="5">
    <source>
        <dbReference type="Pfam" id="PF22435"/>
    </source>
</evidence>
<proteinExistence type="inferred from homology"/>
<dbReference type="PANTHER" id="PTHR43191">
    <property type="entry name" value="RRNA METHYLTRANSFERASE 3"/>
    <property type="match status" value="1"/>
</dbReference>
<feature type="domain" description="MRM3-like substrate binding" evidence="5">
    <location>
        <begin position="7"/>
        <end position="85"/>
    </location>
</feature>
<dbReference type="InterPro" id="IPR029028">
    <property type="entry name" value="Alpha/beta_knot_MTases"/>
</dbReference>
<dbReference type="Pfam" id="PF22435">
    <property type="entry name" value="MRM3-like_sub_bind"/>
    <property type="match status" value="1"/>
</dbReference>
<name>A0AA49GTI6_9BACT</name>
<dbReference type="InterPro" id="IPR001537">
    <property type="entry name" value="SpoU_MeTrfase"/>
</dbReference>
<dbReference type="GO" id="GO:0003723">
    <property type="term" value="F:RNA binding"/>
    <property type="evidence" value="ECO:0007669"/>
    <property type="project" value="InterPro"/>
</dbReference>
<dbReference type="PANTHER" id="PTHR43191:SF2">
    <property type="entry name" value="RRNA METHYLTRANSFERASE 3, MITOCHONDRIAL"/>
    <property type="match status" value="1"/>
</dbReference>
<dbReference type="CDD" id="cd18109">
    <property type="entry name" value="SpoU-like_RNA-MTase"/>
    <property type="match status" value="1"/>
</dbReference>
<dbReference type="SUPFAM" id="SSF55315">
    <property type="entry name" value="L30e-like"/>
    <property type="match status" value="1"/>
</dbReference>
<dbReference type="InterPro" id="IPR029026">
    <property type="entry name" value="tRNA_m1G_MTases_N"/>
</dbReference>
<evidence type="ECO:0000313" key="6">
    <source>
        <dbReference type="EMBL" id="WKN39588.1"/>
    </source>
</evidence>
<keyword evidence="2 6" id="KW-0489">Methyltransferase</keyword>
<evidence type="ECO:0000256" key="3">
    <source>
        <dbReference type="ARBA" id="ARBA00022679"/>
    </source>
</evidence>
<dbReference type="SUPFAM" id="SSF75217">
    <property type="entry name" value="alpha/beta knot"/>
    <property type="match status" value="1"/>
</dbReference>
<evidence type="ECO:0000256" key="1">
    <source>
        <dbReference type="ARBA" id="ARBA00007228"/>
    </source>
</evidence>
<dbReference type="InterPro" id="IPR051259">
    <property type="entry name" value="rRNA_Methyltransferase"/>
</dbReference>
<comment type="similarity">
    <text evidence="1">Belongs to the class IV-like SAM-binding methyltransferase superfamily. RNA methyltransferase TrmH family.</text>
</comment>
<dbReference type="InterPro" id="IPR029064">
    <property type="entry name" value="Ribosomal_eL30-like_sf"/>
</dbReference>
<accession>A0AA49GTI6</accession>
<dbReference type="GO" id="GO:0006396">
    <property type="term" value="P:RNA processing"/>
    <property type="evidence" value="ECO:0007669"/>
    <property type="project" value="InterPro"/>
</dbReference>
<dbReference type="GO" id="GO:0032259">
    <property type="term" value="P:methylation"/>
    <property type="evidence" value="ECO:0007669"/>
    <property type="project" value="UniProtKB-KW"/>
</dbReference>
<feature type="domain" description="tRNA/rRNA methyltransferase SpoU type" evidence="4">
    <location>
        <begin position="109"/>
        <end position="243"/>
    </location>
</feature>
<organism evidence="6">
    <name type="scientific">Roseihalotalea indica</name>
    <dbReference type="NCBI Taxonomy" id="2867963"/>
    <lineage>
        <taxon>Bacteria</taxon>
        <taxon>Pseudomonadati</taxon>
        <taxon>Bacteroidota</taxon>
        <taxon>Cytophagia</taxon>
        <taxon>Cytophagales</taxon>
        <taxon>Catalimonadaceae</taxon>
        <taxon>Roseihalotalea</taxon>
    </lineage>
</organism>
<evidence type="ECO:0000256" key="2">
    <source>
        <dbReference type="ARBA" id="ARBA00022603"/>
    </source>
</evidence>
<evidence type="ECO:0000259" key="4">
    <source>
        <dbReference type="Pfam" id="PF00588"/>
    </source>
</evidence>
<dbReference type="GO" id="GO:0008173">
    <property type="term" value="F:RNA methyltransferase activity"/>
    <property type="evidence" value="ECO:0007669"/>
    <property type="project" value="InterPro"/>
</dbReference>
<reference evidence="6" key="2">
    <citation type="journal article" date="2024" name="Antonie Van Leeuwenhoek">
        <title>Roseihalotalea indica gen. nov., sp. nov., a halophilic Bacteroidetes from mesopelagic Southwest Indian Ocean with higher carbohydrate metabolic potential.</title>
        <authorList>
            <person name="Chen B."/>
            <person name="Zhang M."/>
            <person name="Lin D."/>
            <person name="Ye J."/>
            <person name="Tang K."/>
        </authorList>
    </citation>
    <scope>NUCLEOTIDE SEQUENCE</scope>
    <source>
        <strain evidence="6">TK19036</strain>
    </source>
</reference>